<organism evidence="1 2">
    <name type="scientific">Pleodorina starrii</name>
    <dbReference type="NCBI Taxonomy" id="330485"/>
    <lineage>
        <taxon>Eukaryota</taxon>
        <taxon>Viridiplantae</taxon>
        <taxon>Chlorophyta</taxon>
        <taxon>core chlorophytes</taxon>
        <taxon>Chlorophyceae</taxon>
        <taxon>CS clade</taxon>
        <taxon>Chlamydomonadales</taxon>
        <taxon>Volvocaceae</taxon>
        <taxon>Pleodorina</taxon>
    </lineage>
</organism>
<proteinExistence type="predicted"/>
<comment type="caution">
    <text evidence="1">The sequence shown here is derived from an EMBL/GenBank/DDBJ whole genome shotgun (WGS) entry which is preliminary data.</text>
</comment>
<dbReference type="AlphaFoldDB" id="A0A9W6BFP7"/>
<name>A0A9W6BFP7_9CHLO</name>
<dbReference type="Gene3D" id="3.50.4.10">
    <property type="entry name" value="Hepatocyte Growth Factor"/>
    <property type="match status" value="1"/>
</dbReference>
<protein>
    <recommendedName>
        <fullName evidence="3">Apple domain-containing protein</fullName>
    </recommendedName>
</protein>
<gene>
    <name evidence="1" type="primary">PLESTBF000216</name>
    <name evidence="1" type="ORF">PLESTB_000404800</name>
</gene>
<accession>A0A9W6BFP7</accession>
<evidence type="ECO:0000313" key="1">
    <source>
        <dbReference type="EMBL" id="GLC50661.1"/>
    </source>
</evidence>
<sequence length="383" mass="40760">MVNGYDKVFTTNATNRKPWLSIDLGALMNVTQIVYHNHRRDGNYSSCSGLEFRIGGAAVVSAATAAVQMKLNEVIYRVPPVSAASPSALSATNGGSCSSSPAVVSFDDEGDDGVRITLDLECPRVGRYITLQNAGGGGNTAPTLLQVSELQVFGEPEGGITYGNDAASLSTLLVADEGACCRSCSSSDECLYWDFQRSSGACRLKGMASALSPSPDGKLPTLALDVDRVAGSRRGALHCVASSPVGVFTRHPLFSYSHDKPTRWIWSRPDAASNAPPRDVMTHLFRSYHSTMAVNATMKVIADDYASVSVNGVLTEPQRTWPFAAVVPLALQQGHNLIVLHCRNFGGAAMAAAAVFATDGNNNTVVLLRTDHTWGWIEGPIHQ</sequence>
<dbReference type="Gene3D" id="2.60.120.260">
    <property type="entry name" value="Galactose-binding domain-like"/>
    <property type="match status" value="2"/>
</dbReference>
<reference evidence="1 2" key="1">
    <citation type="journal article" date="2023" name="Commun. Biol.">
        <title>Reorganization of the ancestral sex-determining regions during the evolution of trioecy in Pleodorina starrii.</title>
        <authorList>
            <person name="Takahashi K."/>
            <person name="Suzuki S."/>
            <person name="Kawai-Toyooka H."/>
            <person name="Yamamoto K."/>
            <person name="Hamaji T."/>
            <person name="Ootsuki R."/>
            <person name="Yamaguchi H."/>
            <person name="Kawachi M."/>
            <person name="Higashiyama T."/>
            <person name="Nozaki H."/>
        </authorList>
    </citation>
    <scope>NUCLEOTIDE SEQUENCE [LARGE SCALE GENOMIC DNA]</scope>
    <source>
        <strain evidence="1 2">NIES-4479</strain>
    </source>
</reference>
<evidence type="ECO:0000313" key="2">
    <source>
        <dbReference type="Proteomes" id="UP001165080"/>
    </source>
</evidence>
<keyword evidence="2" id="KW-1185">Reference proteome</keyword>
<dbReference type="Proteomes" id="UP001165080">
    <property type="component" value="Unassembled WGS sequence"/>
</dbReference>
<dbReference type="EMBL" id="BRXU01000003">
    <property type="protein sequence ID" value="GLC50661.1"/>
    <property type="molecule type" value="Genomic_DNA"/>
</dbReference>
<evidence type="ECO:0008006" key="3">
    <source>
        <dbReference type="Google" id="ProtNLM"/>
    </source>
</evidence>